<dbReference type="SUPFAM" id="SSF50998">
    <property type="entry name" value="Quinoprotein alcohol dehydrogenase-like"/>
    <property type="match status" value="1"/>
</dbReference>
<dbReference type="InterPro" id="IPR011047">
    <property type="entry name" value="Quinoprotein_ADH-like_sf"/>
</dbReference>
<dbReference type="OMA" id="GYRDCQC"/>
<comment type="caution">
    <text evidence="3">The sequence shown here is derived from an EMBL/GenBank/DDBJ whole genome shotgun (WGS) entry which is preliminary data.</text>
</comment>
<feature type="domain" description="Rab3-GAP regulatory subunit N-terminal" evidence="2">
    <location>
        <begin position="118"/>
        <end position="525"/>
    </location>
</feature>
<sequence>MSYKCVLTPHHRIPKPILSILVGRLPQVSTTIEDVTDDAAVVSDMSPPFSKHDEDDNDDNDNDDRGDSWDKDWNWGDDEEVAKPTKPVDYYSPPMSGSSGSEERIDGASLPPLTESYIASASADGRFLVMAHETKFVVVELSEDEGEYLAKGQGSGCEAEGETITAILCLPLFVPSIRKNQIFVMAGYSTGWLRMFTETGTMVTAQLLEPAAVASIRLRTPPQVFKAPRHMIPDEDEEITIVFQNRRIVSIDGQSLWMVLRVCDGQRESGIVDASRSQTAFTYKKYELQHQEEVKDAISLGPSPQRSHTTTFLEQSSTISTAPFPEAATSRYVSVGSSPMLCYYATTETSRPLMSAVHMASYVMSRVATPVLSFARSWWQGSGTSSNSASRSNSPSPYVPDMHAPPTHIEPATAIPAVLSLSDASRRITHISVCPPSTSAQRHALAATSDMLGRVILWDLASGEMVRMWKGMREAVCGWVEIMEDDRVKLFLVIYSERRGLLLVFHMRHGKQVGMFRVGSGWRLVPCGREPLGSSMVSIERRRMAMHKGEGECGCLSKCLLIGSDGEVRNITIMRRPAKSSA</sequence>
<accession>A0A1X2HBZ6</accession>
<gene>
    <name evidence="3" type="ORF">BCR43DRAFT_491452</name>
</gene>
<dbReference type="InterPro" id="IPR032839">
    <property type="entry name" value="RAB3GAP_N"/>
</dbReference>
<feature type="compositionally biased region" description="Basic and acidic residues" evidence="1">
    <location>
        <begin position="63"/>
        <end position="74"/>
    </location>
</feature>
<reference evidence="3 4" key="1">
    <citation type="submission" date="2016-07" db="EMBL/GenBank/DDBJ databases">
        <title>Pervasive Adenine N6-methylation of Active Genes in Fungi.</title>
        <authorList>
            <consortium name="DOE Joint Genome Institute"/>
            <person name="Mondo S.J."/>
            <person name="Dannebaum R.O."/>
            <person name="Kuo R.C."/>
            <person name="Labutti K."/>
            <person name="Haridas S."/>
            <person name="Kuo A."/>
            <person name="Salamov A."/>
            <person name="Ahrendt S.R."/>
            <person name="Lipzen A."/>
            <person name="Sullivan W."/>
            <person name="Andreopoulos W.B."/>
            <person name="Clum A."/>
            <person name="Lindquist E."/>
            <person name="Daum C."/>
            <person name="Ramamoorthy G.K."/>
            <person name="Gryganskyi A."/>
            <person name="Culley D."/>
            <person name="Magnuson J.K."/>
            <person name="James T.Y."/>
            <person name="O'Malley M.A."/>
            <person name="Stajich J.E."/>
            <person name="Spatafora J.W."/>
            <person name="Visel A."/>
            <person name="Grigoriev I.V."/>
        </authorList>
    </citation>
    <scope>NUCLEOTIDE SEQUENCE [LARGE SCALE GENOMIC DNA]</scope>
    <source>
        <strain evidence="3 4">NRRL 2496</strain>
    </source>
</reference>
<proteinExistence type="predicted"/>
<feature type="region of interest" description="Disordered" evidence="1">
    <location>
        <begin position="36"/>
        <end position="108"/>
    </location>
</feature>
<dbReference type="EMBL" id="MCGN01000005">
    <property type="protein sequence ID" value="ORY96297.1"/>
    <property type="molecule type" value="Genomic_DNA"/>
</dbReference>
<dbReference type="PANTHER" id="PTHR12472:SF0">
    <property type="entry name" value="RAB3 GTPASE-ACTIVATING PROTEIN NON-CATALYTIC SUBUNIT"/>
    <property type="match status" value="1"/>
</dbReference>
<evidence type="ECO:0000313" key="4">
    <source>
        <dbReference type="Proteomes" id="UP000242180"/>
    </source>
</evidence>
<dbReference type="InterPro" id="IPR026059">
    <property type="entry name" value="Rab3GAP2"/>
</dbReference>
<dbReference type="OrthoDB" id="360390at2759"/>
<feature type="compositionally biased region" description="Low complexity" evidence="1">
    <location>
        <begin position="90"/>
        <end position="100"/>
    </location>
</feature>
<evidence type="ECO:0000259" key="2">
    <source>
        <dbReference type="Pfam" id="PF14655"/>
    </source>
</evidence>
<dbReference type="PANTHER" id="PTHR12472">
    <property type="entry name" value="RAB3-GAP REGULATORY DOMAIN"/>
    <property type="match status" value="1"/>
</dbReference>
<dbReference type="InParanoid" id="A0A1X2HBZ6"/>
<dbReference type="AlphaFoldDB" id="A0A1X2HBZ6"/>
<name>A0A1X2HBZ6_SYNRA</name>
<protein>
    <submittedName>
        <fullName evidence="3">Rab3 GTPase-activating protein regulatory subunit N-terminus-domain-containing protein</fullName>
    </submittedName>
</protein>
<evidence type="ECO:0000256" key="1">
    <source>
        <dbReference type="SAM" id="MobiDB-lite"/>
    </source>
</evidence>
<dbReference type="Proteomes" id="UP000242180">
    <property type="component" value="Unassembled WGS sequence"/>
</dbReference>
<dbReference type="Pfam" id="PF14655">
    <property type="entry name" value="RAB3GAP2_N"/>
    <property type="match status" value="1"/>
</dbReference>
<organism evidence="3 4">
    <name type="scientific">Syncephalastrum racemosum</name>
    <name type="common">Filamentous fungus</name>
    <dbReference type="NCBI Taxonomy" id="13706"/>
    <lineage>
        <taxon>Eukaryota</taxon>
        <taxon>Fungi</taxon>
        <taxon>Fungi incertae sedis</taxon>
        <taxon>Mucoromycota</taxon>
        <taxon>Mucoromycotina</taxon>
        <taxon>Mucoromycetes</taxon>
        <taxon>Mucorales</taxon>
        <taxon>Syncephalastraceae</taxon>
        <taxon>Syncephalastrum</taxon>
    </lineage>
</organism>
<dbReference type="STRING" id="13706.A0A1X2HBZ6"/>
<keyword evidence="4" id="KW-1185">Reference proteome</keyword>
<evidence type="ECO:0000313" key="3">
    <source>
        <dbReference type="EMBL" id="ORY96297.1"/>
    </source>
</evidence>